<feature type="compositionally biased region" description="Basic and acidic residues" evidence="1">
    <location>
        <begin position="69"/>
        <end position="86"/>
    </location>
</feature>
<dbReference type="EMBL" id="OY731403">
    <property type="protein sequence ID" value="CAJ1962146.1"/>
    <property type="molecule type" value="Genomic_DNA"/>
</dbReference>
<evidence type="ECO:0000313" key="2">
    <source>
        <dbReference type="EMBL" id="CAJ1962146.1"/>
    </source>
</evidence>
<gene>
    <name evidence="2" type="ORF">AYBTSS11_LOCUS19089</name>
</gene>
<reference evidence="2" key="1">
    <citation type="submission" date="2023-10" db="EMBL/GenBank/DDBJ databases">
        <authorList>
            <person name="Domelevo Entfellner J.-B."/>
        </authorList>
    </citation>
    <scope>NUCLEOTIDE SEQUENCE</scope>
</reference>
<keyword evidence="3" id="KW-1185">Reference proteome</keyword>
<sequence length="86" mass="9220">MNSEACGRKGHGPMAPTIPLDTLFAGLSQNTNSHTNTIMGPFASISSQSPSNKRMRAKEAKNFGWGRTLTEKKTMAQEDSHADAVA</sequence>
<name>A0AA86SWK2_9FABA</name>
<evidence type="ECO:0000313" key="3">
    <source>
        <dbReference type="Proteomes" id="UP001189624"/>
    </source>
</evidence>
<proteinExistence type="predicted"/>
<dbReference type="Gramene" id="rna-AYBTSS11_LOCUS19089">
    <property type="protein sequence ID" value="CAJ1962146.1"/>
    <property type="gene ID" value="gene-AYBTSS11_LOCUS19089"/>
</dbReference>
<organism evidence="2 3">
    <name type="scientific">Sphenostylis stenocarpa</name>
    <dbReference type="NCBI Taxonomy" id="92480"/>
    <lineage>
        <taxon>Eukaryota</taxon>
        <taxon>Viridiplantae</taxon>
        <taxon>Streptophyta</taxon>
        <taxon>Embryophyta</taxon>
        <taxon>Tracheophyta</taxon>
        <taxon>Spermatophyta</taxon>
        <taxon>Magnoliopsida</taxon>
        <taxon>eudicotyledons</taxon>
        <taxon>Gunneridae</taxon>
        <taxon>Pentapetalae</taxon>
        <taxon>rosids</taxon>
        <taxon>fabids</taxon>
        <taxon>Fabales</taxon>
        <taxon>Fabaceae</taxon>
        <taxon>Papilionoideae</taxon>
        <taxon>50 kb inversion clade</taxon>
        <taxon>NPAAA clade</taxon>
        <taxon>indigoferoid/millettioid clade</taxon>
        <taxon>Phaseoleae</taxon>
        <taxon>Sphenostylis</taxon>
    </lineage>
</organism>
<evidence type="ECO:0000256" key="1">
    <source>
        <dbReference type="SAM" id="MobiDB-lite"/>
    </source>
</evidence>
<dbReference type="AlphaFoldDB" id="A0AA86SWK2"/>
<protein>
    <submittedName>
        <fullName evidence="2">Uncharacterized protein</fullName>
    </submittedName>
</protein>
<dbReference type="Proteomes" id="UP001189624">
    <property type="component" value="Chromosome 6"/>
</dbReference>
<feature type="region of interest" description="Disordered" evidence="1">
    <location>
        <begin position="58"/>
        <end position="86"/>
    </location>
</feature>
<accession>A0AA86SWK2</accession>